<dbReference type="AlphaFoldDB" id="A0A4C1VBB9"/>
<reference evidence="1 2" key="1">
    <citation type="journal article" date="2019" name="Commun. Biol.">
        <title>The bagworm genome reveals a unique fibroin gene that provides high tensile strength.</title>
        <authorList>
            <person name="Kono N."/>
            <person name="Nakamura H."/>
            <person name="Ohtoshi R."/>
            <person name="Tomita M."/>
            <person name="Numata K."/>
            <person name="Arakawa K."/>
        </authorList>
    </citation>
    <scope>NUCLEOTIDE SEQUENCE [LARGE SCALE GENOMIC DNA]</scope>
</reference>
<dbReference type="EMBL" id="BGZK01000301">
    <property type="protein sequence ID" value="GBP35254.1"/>
    <property type="molecule type" value="Genomic_DNA"/>
</dbReference>
<comment type="caution">
    <text evidence="1">The sequence shown here is derived from an EMBL/GenBank/DDBJ whole genome shotgun (WGS) entry which is preliminary data.</text>
</comment>
<sequence>MIAAGETGHGVALYVCIAEPVTLGGPRGRISQERQYFICAKLSAVVFSQPNYFQLRQLAELIRQSRNVARDNGLFLSFPAPAPPGAAVNYILVLRI</sequence>
<accession>A0A4C1VBB9</accession>
<name>A0A4C1VBB9_EUMVA</name>
<organism evidence="1 2">
    <name type="scientific">Eumeta variegata</name>
    <name type="common">Bagworm moth</name>
    <name type="synonym">Eumeta japonica</name>
    <dbReference type="NCBI Taxonomy" id="151549"/>
    <lineage>
        <taxon>Eukaryota</taxon>
        <taxon>Metazoa</taxon>
        <taxon>Ecdysozoa</taxon>
        <taxon>Arthropoda</taxon>
        <taxon>Hexapoda</taxon>
        <taxon>Insecta</taxon>
        <taxon>Pterygota</taxon>
        <taxon>Neoptera</taxon>
        <taxon>Endopterygota</taxon>
        <taxon>Lepidoptera</taxon>
        <taxon>Glossata</taxon>
        <taxon>Ditrysia</taxon>
        <taxon>Tineoidea</taxon>
        <taxon>Psychidae</taxon>
        <taxon>Oiketicinae</taxon>
        <taxon>Eumeta</taxon>
    </lineage>
</organism>
<keyword evidence="2" id="KW-1185">Reference proteome</keyword>
<gene>
    <name evidence="1" type="ORF">EVAR_19474_1</name>
</gene>
<dbReference type="Proteomes" id="UP000299102">
    <property type="component" value="Unassembled WGS sequence"/>
</dbReference>
<evidence type="ECO:0000313" key="2">
    <source>
        <dbReference type="Proteomes" id="UP000299102"/>
    </source>
</evidence>
<evidence type="ECO:0000313" key="1">
    <source>
        <dbReference type="EMBL" id="GBP35254.1"/>
    </source>
</evidence>
<proteinExistence type="predicted"/>
<protein>
    <submittedName>
        <fullName evidence="1">Uncharacterized protein</fullName>
    </submittedName>
</protein>